<keyword evidence="3 10" id="KW-0812">Transmembrane</keyword>
<feature type="domain" description="Leucine-rich repeat-containing N-terminal plant-type" evidence="11">
    <location>
        <begin position="29"/>
        <end position="71"/>
    </location>
</feature>
<evidence type="ECO:0000313" key="12">
    <source>
        <dbReference type="EMBL" id="KAJ4845072.1"/>
    </source>
</evidence>
<name>A0A9Q0JL84_9ROSI</name>
<sequence>MRPAREWIVLIILLLFLNWTYYGSYACLKEERDALLQIKAWFGPHRGNGLSSWVDKDDDADCCKWDSVTCNNTTKRVINSLGGVRDSKLGDLYLNTSLFRDLKELKSLDLSGNQLVCCSQGTGAFSLELRNLEILNLDTNHLNDNILPLLRGAHHSGPSI</sequence>
<gene>
    <name evidence="12" type="ORF">Tsubulata_018289</name>
</gene>
<dbReference type="EMBL" id="JAKUCV010001784">
    <property type="protein sequence ID" value="KAJ4845072.1"/>
    <property type="molecule type" value="Genomic_DNA"/>
</dbReference>
<dbReference type="PANTHER" id="PTHR48063">
    <property type="entry name" value="LRR RECEPTOR-LIKE KINASE"/>
    <property type="match status" value="1"/>
</dbReference>
<keyword evidence="9" id="KW-0325">Glycoprotein</keyword>
<evidence type="ECO:0000256" key="10">
    <source>
        <dbReference type="SAM" id="Phobius"/>
    </source>
</evidence>
<dbReference type="Pfam" id="PF08263">
    <property type="entry name" value="LRRNT_2"/>
    <property type="match status" value="1"/>
</dbReference>
<comment type="caution">
    <text evidence="12">The sequence shown here is derived from an EMBL/GenBank/DDBJ whole genome shotgun (WGS) entry which is preliminary data.</text>
</comment>
<evidence type="ECO:0000259" key="11">
    <source>
        <dbReference type="Pfam" id="PF08263"/>
    </source>
</evidence>
<evidence type="ECO:0000256" key="5">
    <source>
        <dbReference type="ARBA" id="ARBA00022737"/>
    </source>
</evidence>
<evidence type="ECO:0000256" key="8">
    <source>
        <dbReference type="ARBA" id="ARBA00023170"/>
    </source>
</evidence>
<accession>A0A9Q0JL84</accession>
<keyword evidence="7 10" id="KW-0472">Membrane</keyword>
<dbReference type="InterPro" id="IPR013210">
    <property type="entry name" value="LRR_N_plant-typ"/>
</dbReference>
<evidence type="ECO:0000256" key="7">
    <source>
        <dbReference type="ARBA" id="ARBA00023136"/>
    </source>
</evidence>
<keyword evidence="6 10" id="KW-1133">Transmembrane helix</keyword>
<dbReference type="PANTHER" id="PTHR48063:SF112">
    <property type="entry name" value="RECEPTOR LIKE PROTEIN 30-LIKE"/>
    <property type="match status" value="1"/>
</dbReference>
<dbReference type="Gene3D" id="3.80.10.10">
    <property type="entry name" value="Ribonuclease Inhibitor"/>
    <property type="match status" value="1"/>
</dbReference>
<evidence type="ECO:0000256" key="9">
    <source>
        <dbReference type="ARBA" id="ARBA00023180"/>
    </source>
</evidence>
<organism evidence="12 13">
    <name type="scientific">Turnera subulata</name>
    <dbReference type="NCBI Taxonomy" id="218843"/>
    <lineage>
        <taxon>Eukaryota</taxon>
        <taxon>Viridiplantae</taxon>
        <taxon>Streptophyta</taxon>
        <taxon>Embryophyta</taxon>
        <taxon>Tracheophyta</taxon>
        <taxon>Spermatophyta</taxon>
        <taxon>Magnoliopsida</taxon>
        <taxon>eudicotyledons</taxon>
        <taxon>Gunneridae</taxon>
        <taxon>Pentapetalae</taxon>
        <taxon>rosids</taxon>
        <taxon>fabids</taxon>
        <taxon>Malpighiales</taxon>
        <taxon>Passifloraceae</taxon>
        <taxon>Turnera</taxon>
    </lineage>
</organism>
<evidence type="ECO:0000256" key="3">
    <source>
        <dbReference type="ARBA" id="ARBA00022692"/>
    </source>
</evidence>
<evidence type="ECO:0000256" key="6">
    <source>
        <dbReference type="ARBA" id="ARBA00022989"/>
    </source>
</evidence>
<dbReference type="GO" id="GO:0016020">
    <property type="term" value="C:membrane"/>
    <property type="evidence" value="ECO:0007669"/>
    <property type="project" value="UniProtKB-SubCell"/>
</dbReference>
<keyword evidence="8" id="KW-0675">Receptor</keyword>
<protein>
    <recommendedName>
        <fullName evidence="11">Leucine-rich repeat-containing N-terminal plant-type domain-containing protein</fullName>
    </recommendedName>
</protein>
<reference evidence="12" key="2">
    <citation type="journal article" date="2023" name="Plants (Basel)">
        <title>Annotation of the Turnera subulata (Passifloraceae) Draft Genome Reveals the S-Locus Evolved after the Divergence of Turneroideae from Passifloroideae in a Stepwise Manner.</title>
        <authorList>
            <person name="Henning P.M."/>
            <person name="Roalson E.H."/>
            <person name="Mir W."/>
            <person name="McCubbin A.G."/>
            <person name="Shore J.S."/>
        </authorList>
    </citation>
    <scope>NUCLEOTIDE SEQUENCE</scope>
    <source>
        <strain evidence="12">F60SS</strain>
    </source>
</reference>
<feature type="transmembrane region" description="Helical" evidence="10">
    <location>
        <begin position="7"/>
        <end position="25"/>
    </location>
</feature>
<evidence type="ECO:0000256" key="1">
    <source>
        <dbReference type="ARBA" id="ARBA00004479"/>
    </source>
</evidence>
<dbReference type="SUPFAM" id="SSF52058">
    <property type="entry name" value="L domain-like"/>
    <property type="match status" value="1"/>
</dbReference>
<dbReference type="AlphaFoldDB" id="A0A9Q0JL84"/>
<dbReference type="OrthoDB" id="1738872at2759"/>
<reference evidence="12" key="1">
    <citation type="submission" date="2022-02" db="EMBL/GenBank/DDBJ databases">
        <authorList>
            <person name="Henning P.M."/>
            <person name="McCubbin A.G."/>
            <person name="Shore J.S."/>
        </authorList>
    </citation>
    <scope>NUCLEOTIDE SEQUENCE</scope>
    <source>
        <strain evidence="12">F60SS</strain>
        <tissue evidence="12">Leaves</tissue>
    </source>
</reference>
<evidence type="ECO:0000256" key="4">
    <source>
        <dbReference type="ARBA" id="ARBA00022729"/>
    </source>
</evidence>
<dbReference type="PROSITE" id="PS51257">
    <property type="entry name" value="PROKAR_LIPOPROTEIN"/>
    <property type="match status" value="1"/>
</dbReference>
<keyword evidence="2" id="KW-0433">Leucine-rich repeat</keyword>
<dbReference type="Proteomes" id="UP001141552">
    <property type="component" value="Unassembled WGS sequence"/>
</dbReference>
<evidence type="ECO:0000313" key="13">
    <source>
        <dbReference type="Proteomes" id="UP001141552"/>
    </source>
</evidence>
<keyword evidence="13" id="KW-1185">Reference proteome</keyword>
<comment type="subcellular location">
    <subcellularLocation>
        <location evidence="1">Membrane</location>
        <topology evidence="1">Single-pass type I membrane protein</topology>
    </subcellularLocation>
</comment>
<evidence type="ECO:0000256" key="2">
    <source>
        <dbReference type="ARBA" id="ARBA00022614"/>
    </source>
</evidence>
<dbReference type="InterPro" id="IPR032675">
    <property type="entry name" value="LRR_dom_sf"/>
</dbReference>
<keyword evidence="5" id="KW-0677">Repeat</keyword>
<keyword evidence="4" id="KW-0732">Signal</keyword>
<dbReference type="InterPro" id="IPR046956">
    <property type="entry name" value="RLP23-like"/>
</dbReference>
<proteinExistence type="predicted"/>